<organism evidence="2">
    <name type="scientific">Paraconexibacter sp. AEG42_29</name>
    <dbReference type="NCBI Taxonomy" id="2997339"/>
    <lineage>
        <taxon>Bacteria</taxon>
        <taxon>Bacillati</taxon>
        <taxon>Actinomycetota</taxon>
        <taxon>Thermoleophilia</taxon>
        <taxon>Solirubrobacterales</taxon>
        <taxon>Paraconexibacteraceae</taxon>
        <taxon>Paraconexibacter</taxon>
    </lineage>
</organism>
<reference evidence="2" key="1">
    <citation type="submission" date="2022-12" db="EMBL/GenBank/DDBJ databases">
        <title>Paraconexibacter alkalitolerans sp. nov. and Baekduia alba sp. nov., isolated from soil and emended description of the genera Paraconexibacter (Chun et al., 2020) and Baekduia (An et al., 2020).</title>
        <authorList>
            <person name="Vieira S."/>
            <person name="Huber K.J."/>
            <person name="Geppert A."/>
            <person name="Wolf J."/>
            <person name="Neumann-Schaal M."/>
            <person name="Muesken M."/>
            <person name="Overmann J."/>
        </authorList>
    </citation>
    <scope>NUCLEOTIDE SEQUENCE</scope>
    <source>
        <strain evidence="2">AEG42_29</strain>
    </source>
</reference>
<dbReference type="EMBL" id="CP114014">
    <property type="protein sequence ID" value="XAY03546.1"/>
    <property type="molecule type" value="Genomic_DNA"/>
</dbReference>
<evidence type="ECO:0000313" key="2">
    <source>
        <dbReference type="EMBL" id="XAY03546.1"/>
    </source>
</evidence>
<sequence length="473" mass="48889">MINISPVAFRNGAIALLAVFVLAIIVIGKSGGGSGGHDIYVTTSKATGALNGQYIRAAGTIVGKVAEVKPMDGGRSARLKLHLDDDVWPLPKGTTFTMRWGGTISIFNRYLLLDRGKDGGAEMVADGGDFPAGGFRVPVEYGDLLKVFDKQLRADTKTFLDTSGVALDAAGKPLNRALDVAPGALAEADAVLSTLDESRGDVEALVQSTGRVVDAIDRADPRIGALIQGAGTTLNAIASDVSGLQATLDRAPGTLKKATSTLKRADGTLAGAQQVTDRLAPGVRQLRRIASPLNSLLGTLVDVGPTARATLATAGAAAPDVTKMVDKLASQAPALESIGKQADLALNCIRPYSPEIASFGTLWGSALSNNDGRDNYIRAIPTVSFPAPTNAQYNNSGEALKAFPGATYAFPRPPGTQAGTPWFLPECGAGPDALDPTKDPEARKFDPISQFSAGVGETNVGENNPGETNGAGE</sequence>
<dbReference type="GO" id="GO:0005576">
    <property type="term" value="C:extracellular region"/>
    <property type="evidence" value="ECO:0007669"/>
    <property type="project" value="TreeGrafter"/>
</dbReference>
<name>A0AAU7APH4_9ACTN</name>
<protein>
    <recommendedName>
        <fullName evidence="3">MCE family protein</fullName>
    </recommendedName>
</protein>
<dbReference type="InterPro" id="IPR052336">
    <property type="entry name" value="MlaD_Phospholipid_Transporter"/>
</dbReference>
<dbReference type="KEGG" id="parq:DSM112329_00365"/>
<feature type="compositionally biased region" description="Basic and acidic residues" evidence="1">
    <location>
        <begin position="435"/>
        <end position="446"/>
    </location>
</feature>
<dbReference type="RefSeq" id="WP_354700102.1">
    <property type="nucleotide sequence ID" value="NZ_CP114014.1"/>
</dbReference>
<gene>
    <name evidence="2" type="ORF">DSM112329_00365</name>
</gene>
<feature type="region of interest" description="Disordered" evidence="1">
    <location>
        <begin position="428"/>
        <end position="473"/>
    </location>
</feature>
<evidence type="ECO:0008006" key="3">
    <source>
        <dbReference type="Google" id="ProtNLM"/>
    </source>
</evidence>
<dbReference type="AlphaFoldDB" id="A0AAU7APH4"/>
<accession>A0AAU7APH4</accession>
<dbReference type="PANTHER" id="PTHR33371:SF4">
    <property type="entry name" value="INTERMEMBRANE PHOSPHOLIPID TRANSPORT SYSTEM BINDING PROTEIN MLAD"/>
    <property type="match status" value="1"/>
</dbReference>
<proteinExistence type="predicted"/>
<dbReference type="PANTHER" id="PTHR33371">
    <property type="entry name" value="INTERMEMBRANE PHOSPHOLIPID TRANSPORT SYSTEM BINDING PROTEIN MLAD-RELATED"/>
    <property type="match status" value="1"/>
</dbReference>
<evidence type="ECO:0000256" key="1">
    <source>
        <dbReference type="SAM" id="MobiDB-lite"/>
    </source>
</evidence>